<accession>A0AAC9IZJ3</accession>
<reference evidence="2 3" key="1">
    <citation type="submission" date="2016-11" db="EMBL/GenBank/DDBJ databases">
        <title>Complete genome sequencing of Virgibacillus halodenitrificans PDB-F2.</title>
        <authorList>
            <person name="Sun Z."/>
            <person name="Zhou Y."/>
            <person name="Li H."/>
        </authorList>
    </citation>
    <scope>NUCLEOTIDE SEQUENCE [LARGE SCALE GENOMIC DNA]</scope>
    <source>
        <strain evidence="2 3">PDB-F2</strain>
    </source>
</reference>
<evidence type="ECO:0000313" key="3">
    <source>
        <dbReference type="Proteomes" id="UP000182945"/>
    </source>
</evidence>
<name>A0AAC9IZJ3_VIRHA</name>
<protein>
    <submittedName>
        <fullName evidence="2">Uncharacterized protein</fullName>
    </submittedName>
</protein>
<evidence type="ECO:0000256" key="1">
    <source>
        <dbReference type="SAM" id="MobiDB-lite"/>
    </source>
</evidence>
<dbReference type="Proteomes" id="UP000182945">
    <property type="component" value="Chromosome"/>
</dbReference>
<organism evidence="2 3">
    <name type="scientific">Virgibacillus halodenitrificans</name>
    <name type="common">Bacillus halodenitrificans</name>
    <dbReference type="NCBI Taxonomy" id="1482"/>
    <lineage>
        <taxon>Bacteria</taxon>
        <taxon>Bacillati</taxon>
        <taxon>Bacillota</taxon>
        <taxon>Bacilli</taxon>
        <taxon>Bacillales</taxon>
        <taxon>Bacillaceae</taxon>
        <taxon>Virgibacillus</taxon>
    </lineage>
</organism>
<feature type="region of interest" description="Disordered" evidence="1">
    <location>
        <begin position="45"/>
        <end position="73"/>
    </location>
</feature>
<dbReference type="GeneID" id="71513095"/>
<feature type="compositionally biased region" description="Low complexity" evidence="1">
    <location>
        <begin position="45"/>
        <end position="63"/>
    </location>
</feature>
<evidence type="ECO:0000313" key="2">
    <source>
        <dbReference type="EMBL" id="APC46985.1"/>
    </source>
</evidence>
<dbReference type="RefSeq" id="WP_071648120.1">
    <property type="nucleotide sequence ID" value="NZ_CP017962.1"/>
</dbReference>
<sequence>MRKSFYDTCGGHGSKHHGCGSSRSKRDTEVSLEEILVQLQKQLQRQRQDQAQAQAQDNDQSQLDFDRNSFDDNNIGNNKFEPKIYIKNDINVVAVAVAVAVLVGGGHSGTGGALDMDTIRELVTMFKEETPTVMEE</sequence>
<dbReference type="EMBL" id="CP017962">
    <property type="protein sequence ID" value="APC46985.1"/>
    <property type="molecule type" value="Genomic_DNA"/>
</dbReference>
<gene>
    <name evidence="2" type="ORF">BME96_01715</name>
</gene>
<dbReference type="AlphaFoldDB" id="A0AAC9IZJ3"/>
<proteinExistence type="predicted"/>
<dbReference type="KEGG" id="vhl:BME96_01715"/>
<feature type="region of interest" description="Disordered" evidence="1">
    <location>
        <begin position="1"/>
        <end position="26"/>
    </location>
</feature>